<accession>M4BDZ3</accession>
<name>M4BDZ3_HYAAE</name>
<dbReference type="EMBL" id="JH598169">
    <property type="status" value="NOT_ANNOTATED_CDS"/>
    <property type="molecule type" value="Genomic_DNA"/>
</dbReference>
<dbReference type="HOGENOM" id="CLU_2297087_0_0_1"/>
<evidence type="ECO:0000313" key="3">
    <source>
        <dbReference type="Proteomes" id="UP000011713"/>
    </source>
</evidence>
<proteinExistence type="predicted"/>
<dbReference type="VEuPathDB" id="FungiDB:HpaG804511"/>
<reference evidence="3" key="1">
    <citation type="journal article" date="2010" name="Science">
        <title>Signatures of adaptation to obligate biotrophy in the Hyaloperonospora arabidopsidis genome.</title>
        <authorList>
            <person name="Baxter L."/>
            <person name="Tripathy S."/>
            <person name="Ishaque N."/>
            <person name="Boot N."/>
            <person name="Cabral A."/>
            <person name="Kemen E."/>
            <person name="Thines M."/>
            <person name="Ah-Fong A."/>
            <person name="Anderson R."/>
            <person name="Badejoko W."/>
            <person name="Bittner-Eddy P."/>
            <person name="Boore J.L."/>
            <person name="Chibucos M.C."/>
            <person name="Coates M."/>
            <person name="Dehal P."/>
            <person name="Delehaunty K."/>
            <person name="Dong S."/>
            <person name="Downton P."/>
            <person name="Dumas B."/>
            <person name="Fabro G."/>
            <person name="Fronick C."/>
            <person name="Fuerstenberg S.I."/>
            <person name="Fulton L."/>
            <person name="Gaulin E."/>
            <person name="Govers F."/>
            <person name="Hughes L."/>
            <person name="Humphray S."/>
            <person name="Jiang R.H."/>
            <person name="Judelson H."/>
            <person name="Kamoun S."/>
            <person name="Kyung K."/>
            <person name="Meijer H."/>
            <person name="Minx P."/>
            <person name="Morris P."/>
            <person name="Nelson J."/>
            <person name="Phuntumart V."/>
            <person name="Qutob D."/>
            <person name="Rehmany A."/>
            <person name="Rougon-Cardoso A."/>
            <person name="Ryden P."/>
            <person name="Torto-Alalibo T."/>
            <person name="Studholme D."/>
            <person name="Wang Y."/>
            <person name="Win J."/>
            <person name="Wood J."/>
            <person name="Clifton S.W."/>
            <person name="Rogers J."/>
            <person name="Van den Ackerveken G."/>
            <person name="Jones J.D."/>
            <person name="McDowell J.M."/>
            <person name="Beynon J."/>
            <person name="Tyler B.M."/>
        </authorList>
    </citation>
    <scope>NUCLEOTIDE SEQUENCE [LARGE SCALE GENOMIC DNA]</scope>
    <source>
        <strain evidence="3">Emoy2</strain>
    </source>
</reference>
<feature type="region of interest" description="Disordered" evidence="1">
    <location>
        <begin position="71"/>
        <end position="101"/>
    </location>
</feature>
<feature type="compositionally biased region" description="Polar residues" evidence="1">
    <location>
        <begin position="78"/>
        <end position="101"/>
    </location>
</feature>
<dbReference type="InParanoid" id="M4BDZ3"/>
<evidence type="ECO:0000256" key="1">
    <source>
        <dbReference type="SAM" id="MobiDB-lite"/>
    </source>
</evidence>
<protein>
    <submittedName>
        <fullName evidence="2">Uncharacterized protein</fullName>
    </submittedName>
</protein>
<evidence type="ECO:0000313" key="2">
    <source>
        <dbReference type="EnsemblProtists" id="HpaP804511"/>
    </source>
</evidence>
<reference evidence="2" key="2">
    <citation type="submission" date="2015-06" db="UniProtKB">
        <authorList>
            <consortium name="EnsemblProtists"/>
        </authorList>
    </citation>
    <scope>IDENTIFICATION</scope>
    <source>
        <strain evidence="2">Emoy2</strain>
    </source>
</reference>
<dbReference type="AlphaFoldDB" id="M4BDZ3"/>
<organism evidence="2 3">
    <name type="scientific">Hyaloperonospora arabidopsidis (strain Emoy2)</name>
    <name type="common">Downy mildew agent</name>
    <name type="synonym">Peronospora arabidopsidis</name>
    <dbReference type="NCBI Taxonomy" id="559515"/>
    <lineage>
        <taxon>Eukaryota</taxon>
        <taxon>Sar</taxon>
        <taxon>Stramenopiles</taxon>
        <taxon>Oomycota</taxon>
        <taxon>Peronosporomycetes</taxon>
        <taxon>Peronosporales</taxon>
        <taxon>Peronosporaceae</taxon>
        <taxon>Hyaloperonospora</taxon>
    </lineage>
</organism>
<sequence length="101" mass="11270">MTSSRFLVNDELRVAFDATRAQTIGIQWTELVIAAKHDKAKNLTHFKMLDNGAKTVLKKWLVGRWQEMARSAPHHHQTLNMATSTAASNETSRSSGSFTQG</sequence>
<dbReference type="EnsemblProtists" id="HpaT804511">
    <property type="protein sequence ID" value="HpaP804511"/>
    <property type="gene ID" value="HpaG804511"/>
</dbReference>
<keyword evidence="3" id="KW-1185">Reference proteome</keyword>
<dbReference type="Proteomes" id="UP000011713">
    <property type="component" value="Unassembled WGS sequence"/>
</dbReference>